<feature type="region of interest" description="Disordered" evidence="1">
    <location>
        <begin position="68"/>
        <end position="135"/>
    </location>
</feature>
<keyword evidence="4" id="KW-1185">Reference proteome</keyword>
<feature type="compositionally biased region" description="Basic and acidic residues" evidence="1">
    <location>
        <begin position="113"/>
        <end position="135"/>
    </location>
</feature>
<organism evidence="3 4">
    <name type="scientific">Anaeramoeba flamelloides</name>
    <dbReference type="NCBI Taxonomy" id="1746091"/>
    <lineage>
        <taxon>Eukaryota</taxon>
        <taxon>Metamonada</taxon>
        <taxon>Anaeramoebidae</taxon>
        <taxon>Anaeramoeba</taxon>
    </lineage>
</organism>
<feature type="compositionally biased region" description="Basic residues" evidence="1">
    <location>
        <begin position="342"/>
        <end position="354"/>
    </location>
</feature>
<name>A0ABQ8YNI1_9EUKA</name>
<evidence type="ECO:0000313" key="3">
    <source>
        <dbReference type="EMBL" id="KAJ6246171.1"/>
    </source>
</evidence>
<dbReference type="InterPro" id="IPR000073">
    <property type="entry name" value="AB_hydrolase_1"/>
</dbReference>
<feature type="region of interest" description="Disordered" evidence="1">
    <location>
        <begin position="341"/>
        <end position="362"/>
    </location>
</feature>
<sequence>MGIVVGKLVFRPPTKVKLLEGENLFWTTTKKNHKIPILKFTPEDSYEEEYNLVKVKYFGSSSNEGSDFDLDNNRWSLSPEEGDENKSKNNLESSEEIGNKKETKNNTTTQNNDKQKPLKSNEKKSEEVEKDKKDEKIQSRKRLTVIFAHGNGESISELDHYAIRIAKKTNCDIYLFEYPGFPQTEGKTREKNCYLSAEAVYNWVTKEKKVPAEEIIWFGHSLGTAVVLEMATKYPCGGVFLMSPILSIFRVVMKLACNLPLDKFVNVKKAPKVKSPVMVIHGTDDSVVSINHGKKLYNLFPKKFDGVWIKNGKHNNIETQFRDKFYNQFNRFIDYIVSQIPNKKKPNNSNKKKPNNSNKKEEIIKRLNEFKNDRSLDFSFYSHSDSDSDTNSLTMGDDNTDSNFSERGTKNASKRLGADLSDSRKENSSSESSSVSSVCSSLQPITQNNFNKLSSSSSFTSSLTTSSNENMITDSDLIESFCLNIKNDLKSNDFKKEKTFTKKKKKKLKSKKNKKKSKSKKKKQKKKSKKKKQKKKSKSKII</sequence>
<feature type="compositionally biased region" description="Low complexity" evidence="1">
    <location>
        <begin position="429"/>
        <end position="438"/>
    </location>
</feature>
<feature type="domain" description="AB hydrolase-1" evidence="2">
    <location>
        <begin position="144"/>
        <end position="235"/>
    </location>
</feature>
<dbReference type="InterPro" id="IPR029058">
    <property type="entry name" value="AB_hydrolase_fold"/>
</dbReference>
<feature type="region of interest" description="Disordered" evidence="1">
    <location>
        <begin position="383"/>
        <end position="438"/>
    </location>
</feature>
<dbReference type="EMBL" id="JAOAOG010000137">
    <property type="protein sequence ID" value="KAJ6246171.1"/>
    <property type="molecule type" value="Genomic_DNA"/>
</dbReference>
<dbReference type="PANTHER" id="PTHR12277:SF81">
    <property type="entry name" value="PROTEIN ABHD13"/>
    <property type="match status" value="1"/>
</dbReference>
<reference evidence="3" key="1">
    <citation type="submission" date="2022-08" db="EMBL/GenBank/DDBJ databases">
        <title>Novel sulfate-reducing endosymbionts in the free-living metamonad Anaeramoeba.</title>
        <authorList>
            <person name="Jerlstrom-Hultqvist J."/>
            <person name="Cepicka I."/>
            <person name="Gallot-Lavallee L."/>
            <person name="Salas-Leiva D."/>
            <person name="Curtis B.A."/>
            <person name="Zahonova K."/>
            <person name="Pipaliya S."/>
            <person name="Dacks J."/>
            <person name="Roger A.J."/>
        </authorList>
    </citation>
    <scope>NUCLEOTIDE SEQUENCE</scope>
    <source>
        <strain evidence="3">Schooner1</strain>
    </source>
</reference>
<gene>
    <name evidence="3" type="ORF">M0813_19540</name>
</gene>
<feature type="compositionally biased region" description="Basic residues" evidence="1">
    <location>
        <begin position="501"/>
        <end position="542"/>
    </location>
</feature>
<evidence type="ECO:0000313" key="4">
    <source>
        <dbReference type="Proteomes" id="UP001150062"/>
    </source>
</evidence>
<feature type="region of interest" description="Disordered" evidence="1">
    <location>
        <begin position="493"/>
        <end position="542"/>
    </location>
</feature>
<dbReference type="Proteomes" id="UP001150062">
    <property type="component" value="Unassembled WGS sequence"/>
</dbReference>
<dbReference type="PANTHER" id="PTHR12277">
    <property type="entry name" value="ALPHA/BETA HYDROLASE DOMAIN-CONTAINING PROTEIN"/>
    <property type="match status" value="1"/>
</dbReference>
<proteinExistence type="predicted"/>
<protein>
    <submittedName>
        <fullName evidence="3">Alpha/beta-hydrolases superfamily protein</fullName>
    </submittedName>
</protein>
<comment type="caution">
    <text evidence="3">The sequence shown here is derived from an EMBL/GenBank/DDBJ whole genome shotgun (WGS) entry which is preliminary data.</text>
</comment>
<dbReference type="Gene3D" id="3.40.50.1820">
    <property type="entry name" value="alpha/beta hydrolase"/>
    <property type="match status" value="1"/>
</dbReference>
<accession>A0ABQ8YNI1</accession>
<evidence type="ECO:0000259" key="2">
    <source>
        <dbReference type="Pfam" id="PF00561"/>
    </source>
</evidence>
<dbReference type="Pfam" id="PF00561">
    <property type="entry name" value="Abhydrolase_1"/>
    <property type="match status" value="1"/>
</dbReference>
<evidence type="ECO:0000256" key="1">
    <source>
        <dbReference type="SAM" id="MobiDB-lite"/>
    </source>
</evidence>
<dbReference type="SUPFAM" id="SSF53474">
    <property type="entry name" value="alpha/beta-Hydrolases"/>
    <property type="match status" value="1"/>
</dbReference>